<evidence type="ECO:0000313" key="5">
    <source>
        <dbReference type="Proteomes" id="UP000815325"/>
    </source>
</evidence>
<feature type="domain" description="GHMP kinase N-terminal" evidence="3">
    <location>
        <begin position="96"/>
        <end position="173"/>
    </location>
</feature>
<dbReference type="InterPro" id="IPR020568">
    <property type="entry name" value="Ribosomal_Su5_D2-typ_SF"/>
</dbReference>
<evidence type="ECO:0000259" key="3">
    <source>
        <dbReference type="Pfam" id="PF00288"/>
    </source>
</evidence>
<dbReference type="InterPro" id="IPR036554">
    <property type="entry name" value="GHMP_kinase_C_sf"/>
</dbReference>
<dbReference type="EMBL" id="MU069735">
    <property type="protein sequence ID" value="KAF5834847.1"/>
    <property type="molecule type" value="Genomic_DNA"/>
</dbReference>
<keyword evidence="4" id="KW-0689">Ribosomal protein</keyword>
<dbReference type="PRINTS" id="PR00959">
    <property type="entry name" value="MEVGALKINASE"/>
</dbReference>
<organism evidence="4 5">
    <name type="scientific">Dunaliella salina</name>
    <name type="common">Green alga</name>
    <name type="synonym">Protococcus salinus</name>
    <dbReference type="NCBI Taxonomy" id="3046"/>
    <lineage>
        <taxon>Eukaryota</taxon>
        <taxon>Viridiplantae</taxon>
        <taxon>Chlorophyta</taxon>
        <taxon>core chlorophytes</taxon>
        <taxon>Chlorophyceae</taxon>
        <taxon>CS clade</taxon>
        <taxon>Chlamydomonadales</taxon>
        <taxon>Dunaliellaceae</taxon>
        <taxon>Dunaliella</taxon>
    </lineage>
</organism>
<keyword evidence="1" id="KW-0547">Nucleotide-binding</keyword>
<dbReference type="InterPro" id="IPR014721">
    <property type="entry name" value="Ribsml_uS5_D2-typ_fold_subgr"/>
</dbReference>
<protein>
    <submittedName>
        <fullName evidence="4">Ribosomal protein S5 domain 2-type protein</fullName>
    </submittedName>
</protein>
<dbReference type="Gene3D" id="3.30.70.890">
    <property type="entry name" value="GHMP kinase, C-terminal domain"/>
    <property type="match status" value="1"/>
</dbReference>
<dbReference type="Proteomes" id="UP000815325">
    <property type="component" value="Unassembled WGS sequence"/>
</dbReference>
<dbReference type="InterPro" id="IPR053034">
    <property type="entry name" value="Glucuronokinase-like"/>
</dbReference>
<sequence>MFRASACFRVGLLGNPSDGYFGKAIALSLANFSCEVSLTPSHAVSFQPHPEHDKEVFSSLEDLSCTCAKYGYTGGIHLLKATCKKFYDYCRLHQLQGSTKEKHFSISYDTNIPRQLGLSGSSALIYATVQALVEYFGVNIPKHDRPALVLAVEKEELGINAGWMDRVIQVWGGLCYMDFAGLSSGGHLECIPLDPKLLPPLDLIWADSPSESGKVHSRVRQRWMDGDPEIVQGMQQAAKCAEEGRVALQDGNWPKIAHLMNTNFDLRRKMFGDAVIGEANIKMVEVARSVGAACKFAGSGGAVVAFCPLGVEQRHSLQQAATNNGFHIAPVEVAPAQ</sequence>
<dbReference type="GO" id="GO:0005840">
    <property type="term" value="C:ribosome"/>
    <property type="evidence" value="ECO:0007669"/>
    <property type="project" value="UniProtKB-KW"/>
</dbReference>
<accession>A0ABQ7GJQ5</accession>
<dbReference type="InterPro" id="IPR006204">
    <property type="entry name" value="GHMP_kinase_N_dom"/>
</dbReference>
<reference evidence="4" key="1">
    <citation type="submission" date="2017-08" db="EMBL/GenBank/DDBJ databases">
        <authorList>
            <person name="Polle J.E."/>
            <person name="Barry K."/>
            <person name="Cushman J."/>
            <person name="Schmutz J."/>
            <person name="Tran D."/>
            <person name="Hathwaick L.T."/>
            <person name="Yim W.C."/>
            <person name="Jenkins J."/>
            <person name="Mckie-Krisberg Z.M."/>
            <person name="Prochnik S."/>
            <person name="Lindquist E."/>
            <person name="Dockter R.B."/>
            <person name="Adam C."/>
            <person name="Molina H."/>
            <person name="Bunkerborg J."/>
            <person name="Jin E."/>
            <person name="Buchheim M."/>
            <person name="Magnuson J."/>
        </authorList>
    </citation>
    <scope>NUCLEOTIDE SEQUENCE</scope>
    <source>
        <strain evidence="4">CCAP 19/18</strain>
    </source>
</reference>
<proteinExistence type="predicted"/>
<dbReference type="PANTHER" id="PTHR38710">
    <property type="entry name" value="WITH PUTATIVE URIDYL PYROPHOSPHORYLASE-RELATED"/>
    <property type="match status" value="1"/>
</dbReference>
<dbReference type="SUPFAM" id="SSF54211">
    <property type="entry name" value="Ribosomal protein S5 domain 2-like"/>
    <property type="match status" value="1"/>
</dbReference>
<evidence type="ECO:0000313" key="4">
    <source>
        <dbReference type="EMBL" id="KAF5834847.1"/>
    </source>
</evidence>
<evidence type="ECO:0000256" key="2">
    <source>
        <dbReference type="ARBA" id="ARBA00022840"/>
    </source>
</evidence>
<comment type="caution">
    <text evidence="4">The sequence shown here is derived from an EMBL/GenBank/DDBJ whole genome shotgun (WGS) entry which is preliminary data.</text>
</comment>
<dbReference type="SUPFAM" id="SSF55060">
    <property type="entry name" value="GHMP Kinase, C-terminal domain"/>
    <property type="match status" value="1"/>
</dbReference>
<evidence type="ECO:0000256" key="1">
    <source>
        <dbReference type="ARBA" id="ARBA00022741"/>
    </source>
</evidence>
<dbReference type="Gene3D" id="3.30.230.10">
    <property type="match status" value="1"/>
</dbReference>
<gene>
    <name evidence="4" type="ORF">DUNSADRAFT_8348</name>
</gene>
<name>A0ABQ7GJQ5_DUNSA</name>
<keyword evidence="5" id="KW-1185">Reference proteome</keyword>
<dbReference type="PANTHER" id="PTHR38710:SF1">
    <property type="entry name" value="WITH PUTATIVE URIDYL PYROPHOSPHORYLASE-RELATED"/>
    <property type="match status" value="1"/>
</dbReference>
<keyword evidence="4" id="KW-0687">Ribonucleoprotein</keyword>
<dbReference type="Pfam" id="PF00288">
    <property type="entry name" value="GHMP_kinases_N"/>
    <property type="match status" value="1"/>
</dbReference>
<keyword evidence="2" id="KW-0067">ATP-binding</keyword>